<dbReference type="InterPro" id="IPR004111">
    <property type="entry name" value="Repressor_TetR_C"/>
</dbReference>
<dbReference type="PROSITE" id="PS50977">
    <property type="entry name" value="HTH_TETR_2"/>
    <property type="match status" value="1"/>
</dbReference>
<evidence type="ECO:0000259" key="6">
    <source>
        <dbReference type="PROSITE" id="PS50977"/>
    </source>
</evidence>
<dbReference type="GO" id="GO:0045892">
    <property type="term" value="P:negative regulation of DNA-templated transcription"/>
    <property type="evidence" value="ECO:0007669"/>
    <property type="project" value="InterPro"/>
</dbReference>
<evidence type="ECO:0000256" key="5">
    <source>
        <dbReference type="SAM" id="MobiDB-lite"/>
    </source>
</evidence>
<keyword evidence="3" id="KW-0804">Transcription</keyword>
<dbReference type="InterPro" id="IPR050109">
    <property type="entry name" value="HTH-type_TetR-like_transc_reg"/>
</dbReference>
<keyword evidence="2 4" id="KW-0238">DNA-binding</keyword>
<dbReference type="Pfam" id="PF02909">
    <property type="entry name" value="TetR_C_1"/>
    <property type="match status" value="1"/>
</dbReference>
<dbReference type="Pfam" id="PF00440">
    <property type="entry name" value="TetR_N"/>
    <property type="match status" value="1"/>
</dbReference>
<feature type="domain" description="HTH tetR-type" evidence="6">
    <location>
        <begin position="26"/>
        <end position="86"/>
    </location>
</feature>
<evidence type="ECO:0000313" key="8">
    <source>
        <dbReference type="Proteomes" id="UP000198802"/>
    </source>
</evidence>
<dbReference type="AlphaFoldDB" id="A0A0S4QL45"/>
<dbReference type="SUPFAM" id="SSF48498">
    <property type="entry name" value="Tetracyclin repressor-like, C-terminal domain"/>
    <property type="match status" value="1"/>
</dbReference>
<dbReference type="PANTHER" id="PTHR30055:SF151">
    <property type="entry name" value="TRANSCRIPTIONAL REGULATORY PROTEIN"/>
    <property type="match status" value="1"/>
</dbReference>
<feature type="DNA-binding region" description="H-T-H motif" evidence="4">
    <location>
        <begin position="49"/>
        <end position="68"/>
    </location>
</feature>
<name>A0A0S4QL45_9ACTN</name>
<dbReference type="InterPro" id="IPR009057">
    <property type="entry name" value="Homeodomain-like_sf"/>
</dbReference>
<organism evidence="7 8">
    <name type="scientific">Parafrankia irregularis</name>
    <dbReference type="NCBI Taxonomy" id="795642"/>
    <lineage>
        <taxon>Bacteria</taxon>
        <taxon>Bacillati</taxon>
        <taxon>Actinomycetota</taxon>
        <taxon>Actinomycetes</taxon>
        <taxon>Frankiales</taxon>
        <taxon>Frankiaceae</taxon>
        <taxon>Parafrankia</taxon>
    </lineage>
</organism>
<keyword evidence="1" id="KW-0805">Transcription regulation</keyword>
<dbReference type="InterPro" id="IPR036271">
    <property type="entry name" value="Tet_transcr_reg_TetR-rel_C_sf"/>
</dbReference>
<dbReference type="GO" id="GO:0000976">
    <property type="term" value="F:transcription cis-regulatory region binding"/>
    <property type="evidence" value="ECO:0007669"/>
    <property type="project" value="TreeGrafter"/>
</dbReference>
<dbReference type="PANTHER" id="PTHR30055">
    <property type="entry name" value="HTH-TYPE TRANSCRIPTIONAL REGULATOR RUTR"/>
    <property type="match status" value="1"/>
</dbReference>
<evidence type="ECO:0000256" key="4">
    <source>
        <dbReference type="PROSITE-ProRule" id="PRU00335"/>
    </source>
</evidence>
<dbReference type="Gene3D" id="1.10.10.60">
    <property type="entry name" value="Homeodomain-like"/>
    <property type="match status" value="1"/>
</dbReference>
<dbReference type="InterPro" id="IPR001647">
    <property type="entry name" value="HTH_TetR"/>
</dbReference>
<evidence type="ECO:0000256" key="3">
    <source>
        <dbReference type="ARBA" id="ARBA00023163"/>
    </source>
</evidence>
<evidence type="ECO:0000256" key="1">
    <source>
        <dbReference type="ARBA" id="ARBA00023015"/>
    </source>
</evidence>
<dbReference type="Gene3D" id="1.10.357.10">
    <property type="entry name" value="Tetracycline Repressor, domain 2"/>
    <property type="match status" value="1"/>
</dbReference>
<reference evidence="8" key="1">
    <citation type="submission" date="2015-11" db="EMBL/GenBank/DDBJ databases">
        <authorList>
            <person name="Varghese N."/>
        </authorList>
    </citation>
    <scope>NUCLEOTIDE SEQUENCE [LARGE SCALE GENOMIC DNA]</scope>
    <source>
        <strain evidence="8">DSM 45899</strain>
    </source>
</reference>
<feature type="region of interest" description="Disordered" evidence="5">
    <location>
        <begin position="1"/>
        <end position="25"/>
    </location>
</feature>
<dbReference type="SUPFAM" id="SSF46689">
    <property type="entry name" value="Homeodomain-like"/>
    <property type="match status" value="1"/>
</dbReference>
<evidence type="ECO:0000256" key="2">
    <source>
        <dbReference type="ARBA" id="ARBA00023125"/>
    </source>
</evidence>
<dbReference type="Proteomes" id="UP000198802">
    <property type="component" value="Unassembled WGS sequence"/>
</dbReference>
<gene>
    <name evidence="7" type="ORF">Ga0074812_107257</name>
</gene>
<sequence length="230" mass="24827">MTAPDTQEDAPHTGAPVPPHRTPRGTLSRELLLDAAMEIVRIGGADAFSMRALGSRLEVDPTAFYRHFRTKNELLDALADILIAGDEPLPSTGDARADLRESLHQLRRCLLRHPTMAAVILRRPPGGRAYWERANHAIGLLRGLGLSAEAATSVYQTLLFYCLGHVLSEARAVAAAVARDRRPGTPTATFNPPAHQLPDLAAAVPFLRADTRTQFNEGLDLILGSLPAPG</sequence>
<evidence type="ECO:0000313" key="7">
    <source>
        <dbReference type="EMBL" id="CUU56373.1"/>
    </source>
</evidence>
<dbReference type="RefSeq" id="WP_091276475.1">
    <property type="nucleotide sequence ID" value="NZ_FAOZ01000007.1"/>
</dbReference>
<dbReference type="EMBL" id="FAOZ01000007">
    <property type="protein sequence ID" value="CUU56373.1"/>
    <property type="molecule type" value="Genomic_DNA"/>
</dbReference>
<proteinExistence type="predicted"/>
<dbReference type="GO" id="GO:0003700">
    <property type="term" value="F:DNA-binding transcription factor activity"/>
    <property type="evidence" value="ECO:0007669"/>
    <property type="project" value="TreeGrafter"/>
</dbReference>
<accession>A0A0S4QL45</accession>
<keyword evidence="8" id="KW-1185">Reference proteome</keyword>
<protein>
    <submittedName>
        <fullName evidence="7">Regulatory protein, tetR family</fullName>
    </submittedName>
</protein>